<accession>A0A2M7VDW1</accession>
<protein>
    <recommendedName>
        <fullName evidence="1">Cell division protein FtsQ/DivIB C-terminal domain-containing protein</fullName>
    </recommendedName>
</protein>
<evidence type="ECO:0000259" key="1">
    <source>
        <dbReference type="Pfam" id="PF03799"/>
    </source>
</evidence>
<organism evidence="2 3">
    <name type="scientific">Candidatus Komeilibacteria bacterium CG_4_10_14_0_2_um_filter_37_10</name>
    <dbReference type="NCBI Taxonomy" id="1974470"/>
    <lineage>
        <taxon>Bacteria</taxon>
        <taxon>Candidatus Komeiliibacteriota</taxon>
    </lineage>
</organism>
<proteinExistence type="predicted"/>
<name>A0A2M7VDW1_9BACT</name>
<sequence>MILIYFVFYSNLWNIRYLKITDSSITDTIPIENTIWYKLQGHYYLLVSKSNYWFIQTSLLNQQLLEQYPYLNIVIEKKFPRTMIVNISPKNSKIIWQKGDIYYLVDNEGQLIHELRTNTIKRDNFVIIEDRINNSVQLGARLLKIEDLNGIMSVVAEFKEMNFTNLQFNRVIYDDISLSTIKILTNNNIEIHLSYRKNITDQLNKLKLAIAQNKLDFTTIHYINLKIDQQVIYQ</sequence>
<evidence type="ECO:0000313" key="3">
    <source>
        <dbReference type="Proteomes" id="UP000230405"/>
    </source>
</evidence>
<gene>
    <name evidence="2" type="ORF">COX77_03940</name>
</gene>
<dbReference type="Proteomes" id="UP000230405">
    <property type="component" value="Unassembled WGS sequence"/>
</dbReference>
<reference evidence="3" key="1">
    <citation type="submission" date="2017-09" db="EMBL/GenBank/DDBJ databases">
        <title>Depth-based differentiation of microbial function through sediment-hosted aquifers and enrichment of novel symbionts in the deep terrestrial subsurface.</title>
        <authorList>
            <person name="Probst A.J."/>
            <person name="Ladd B."/>
            <person name="Jarett J.K."/>
            <person name="Geller-Mcgrath D.E."/>
            <person name="Sieber C.M.K."/>
            <person name="Emerson J.B."/>
            <person name="Anantharaman K."/>
            <person name="Thomas B.C."/>
            <person name="Malmstrom R."/>
            <person name="Stieglmeier M."/>
            <person name="Klingl A."/>
            <person name="Woyke T."/>
            <person name="Ryan C.M."/>
            <person name="Banfield J.F."/>
        </authorList>
    </citation>
    <scope>NUCLEOTIDE SEQUENCE [LARGE SCALE GENOMIC DNA]</scope>
</reference>
<dbReference type="AlphaFoldDB" id="A0A2M7VDW1"/>
<dbReference type="Pfam" id="PF03799">
    <property type="entry name" value="FtsQ_DivIB_C"/>
    <property type="match status" value="1"/>
</dbReference>
<dbReference type="GO" id="GO:0051301">
    <property type="term" value="P:cell division"/>
    <property type="evidence" value="ECO:0007669"/>
    <property type="project" value="UniProtKB-KW"/>
</dbReference>
<comment type="caution">
    <text evidence="2">The sequence shown here is derived from an EMBL/GenBank/DDBJ whole genome shotgun (WGS) entry which is preliminary data.</text>
</comment>
<dbReference type="EMBL" id="PFPO01000073">
    <property type="protein sequence ID" value="PIZ98651.1"/>
    <property type="molecule type" value="Genomic_DNA"/>
</dbReference>
<evidence type="ECO:0000313" key="2">
    <source>
        <dbReference type="EMBL" id="PIZ98651.1"/>
    </source>
</evidence>
<dbReference type="InterPro" id="IPR005548">
    <property type="entry name" value="Cell_div_FtsQ/DivIB_C"/>
</dbReference>
<feature type="domain" description="Cell division protein FtsQ/DivIB C-terminal" evidence="1">
    <location>
        <begin position="95"/>
        <end position="225"/>
    </location>
</feature>